<comment type="similarity">
    <text evidence="1 6">Belongs to the XseB family.</text>
</comment>
<organism evidence="8 9">
    <name type="scientific">Salsuginibacillus halophilus</name>
    <dbReference type="NCBI Taxonomy" id="517424"/>
    <lineage>
        <taxon>Bacteria</taxon>
        <taxon>Bacillati</taxon>
        <taxon>Bacillota</taxon>
        <taxon>Bacilli</taxon>
        <taxon>Bacillales</taxon>
        <taxon>Bacillaceae</taxon>
        <taxon>Salsuginibacillus</taxon>
    </lineage>
</organism>
<evidence type="ECO:0000313" key="8">
    <source>
        <dbReference type="EMBL" id="PSL43199.1"/>
    </source>
</evidence>
<feature type="coiled-coil region" evidence="7">
    <location>
        <begin position="1"/>
        <end position="28"/>
    </location>
</feature>
<evidence type="ECO:0000256" key="7">
    <source>
        <dbReference type="SAM" id="Coils"/>
    </source>
</evidence>
<dbReference type="Proteomes" id="UP000242310">
    <property type="component" value="Unassembled WGS sequence"/>
</dbReference>
<dbReference type="GO" id="GO:0008855">
    <property type="term" value="F:exodeoxyribonuclease VII activity"/>
    <property type="evidence" value="ECO:0007669"/>
    <property type="project" value="UniProtKB-UniRule"/>
</dbReference>
<dbReference type="GO" id="GO:0009318">
    <property type="term" value="C:exodeoxyribonuclease VII complex"/>
    <property type="evidence" value="ECO:0007669"/>
    <property type="project" value="UniProtKB-UniRule"/>
</dbReference>
<dbReference type="GO" id="GO:0005829">
    <property type="term" value="C:cytosol"/>
    <property type="evidence" value="ECO:0007669"/>
    <property type="project" value="TreeGrafter"/>
</dbReference>
<dbReference type="RefSeq" id="WP_427909949.1">
    <property type="nucleotide sequence ID" value="NZ_PYAV01000011.1"/>
</dbReference>
<name>A0A2P8HAK1_9BACI</name>
<keyword evidence="5 6" id="KW-0269">Exonuclease</keyword>
<sequence length="82" mass="9288">MSEEENETKTFEETMEALEAIVNKLEEGEVPLEKAIAMYQEGMKLSQTCHEKLQAVEEQMNEIMTEDGEVEPLTSSDEESST</sequence>
<dbReference type="PANTHER" id="PTHR34137:SF1">
    <property type="entry name" value="EXODEOXYRIBONUCLEASE 7 SMALL SUBUNIT"/>
    <property type="match status" value="1"/>
</dbReference>
<comment type="caution">
    <text evidence="8">The sequence shown here is derived from an EMBL/GenBank/DDBJ whole genome shotgun (WGS) entry which is preliminary data.</text>
</comment>
<gene>
    <name evidence="6" type="primary">xseB</name>
    <name evidence="8" type="ORF">B0H94_11121</name>
</gene>
<evidence type="ECO:0000256" key="6">
    <source>
        <dbReference type="HAMAP-Rule" id="MF_00337"/>
    </source>
</evidence>
<dbReference type="AlphaFoldDB" id="A0A2P8HAK1"/>
<evidence type="ECO:0000256" key="1">
    <source>
        <dbReference type="ARBA" id="ARBA00009998"/>
    </source>
</evidence>
<keyword evidence="9" id="KW-1185">Reference proteome</keyword>
<dbReference type="Pfam" id="PF02609">
    <property type="entry name" value="Exonuc_VII_S"/>
    <property type="match status" value="1"/>
</dbReference>
<dbReference type="PIRSF" id="PIRSF006488">
    <property type="entry name" value="Exonuc_VII_S"/>
    <property type="match status" value="1"/>
</dbReference>
<dbReference type="NCBIfam" id="TIGR01280">
    <property type="entry name" value="xseB"/>
    <property type="match status" value="1"/>
</dbReference>
<dbReference type="InterPro" id="IPR003761">
    <property type="entry name" value="Exonuc_VII_S"/>
</dbReference>
<proteinExistence type="inferred from homology"/>
<evidence type="ECO:0000256" key="5">
    <source>
        <dbReference type="ARBA" id="ARBA00022839"/>
    </source>
</evidence>
<dbReference type="GO" id="GO:0006308">
    <property type="term" value="P:DNA catabolic process"/>
    <property type="evidence" value="ECO:0007669"/>
    <property type="project" value="UniProtKB-UniRule"/>
</dbReference>
<comment type="function">
    <text evidence="6">Bidirectionally degrades single-stranded DNA into large acid-insoluble oligonucleotides, which are then degraded further into small acid-soluble oligonucleotides.</text>
</comment>
<keyword evidence="3 6" id="KW-0540">Nuclease</keyword>
<dbReference type="Gene3D" id="1.10.287.1040">
    <property type="entry name" value="Exonuclease VII, small subunit"/>
    <property type="match status" value="1"/>
</dbReference>
<comment type="subunit">
    <text evidence="6">Heterooligomer composed of large and small subunits.</text>
</comment>
<evidence type="ECO:0000256" key="3">
    <source>
        <dbReference type="ARBA" id="ARBA00022722"/>
    </source>
</evidence>
<dbReference type="EMBL" id="PYAV01000011">
    <property type="protein sequence ID" value="PSL43199.1"/>
    <property type="molecule type" value="Genomic_DNA"/>
</dbReference>
<evidence type="ECO:0000313" key="9">
    <source>
        <dbReference type="Proteomes" id="UP000242310"/>
    </source>
</evidence>
<reference evidence="8 9" key="1">
    <citation type="submission" date="2018-03" db="EMBL/GenBank/DDBJ databases">
        <title>Genomic Encyclopedia of Type Strains, Phase III (KMG-III): the genomes of soil and plant-associated and newly described type strains.</title>
        <authorList>
            <person name="Whitman W."/>
        </authorList>
    </citation>
    <scope>NUCLEOTIDE SEQUENCE [LARGE SCALE GENOMIC DNA]</scope>
    <source>
        <strain evidence="8 9">CGMCC 1.07653</strain>
    </source>
</reference>
<dbReference type="HAMAP" id="MF_00337">
    <property type="entry name" value="Exonuc_7_S"/>
    <property type="match status" value="1"/>
</dbReference>
<protein>
    <recommendedName>
        <fullName evidence="6">Exodeoxyribonuclease 7 small subunit</fullName>
        <ecNumber evidence="6">3.1.11.6</ecNumber>
    </recommendedName>
    <alternativeName>
        <fullName evidence="6">Exodeoxyribonuclease VII small subunit</fullName>
        <shortName evidence="6">Exonuclease VII small subunit</shortName>
    </alternativeName>
</protein>
<keyword evidence="4 6" id="KW-0378">Hydrolase</keyword>
<evidence type="ECO:0000256" key="4">
    <source>
        <dbReference type="ARBA" id="ARBA00022801"/>
    </source>
</evidence>
<keyword evidence="2 6" id="KW-0963">Cytoplasm</keyword>
<keyword evidence="7" id="KW-0175">Coiled coil</keyword>
<dbReference type="PANTHER" id="PTHR34137">
    <property type="entry name" value="EXODEOXYRIBONUCLEASE 7 SMALL SUBUNIT"/>
    <property type="match status" value="1"/>
</dbReference>
<dbReference type="InterPro" id="IPR037004">
    <property type="entry name" value="Exonuc_VII_ssu_sf"/>
</dbReference>
<comment type="subcellular location">
    <subcellularLocation>
        <location evidence="6">Cytoplasm</location>
    </subcellularLocation>
</comment>
<evidence type="ECO:0000256" key="2">
    <source>
        <dbReference type="ARBA" id="ARBA00022490"/>
    </source>
</evidence>
<accession>A0A2P8HAK1</accession>
<dbReference type="EC" id="3.1.11.6" evidence="6"/>
<dbReference type="SUPFAM" id="SSF116842">
    <property type="entry name" value="XseB-like"/>
    <property type="match status" value="1"/>
</dbReference>
<comment type="catalytic activity">
    <reaction evidence="6">
        <text>Exonucleolytic cleavage in either 5'- to 3'- or 3'- to 5'-direction to yield nucleoside 5'-phosphates.</text>
        <dbReference type="EC" id="3.1.11.6"/>
    </reaction>
</comment>